<dbReference type="AlphaFoldDB" id="A0A9P1GE73"/>
<keyword evidence="11" id="KW-1185">Reference proteome</keyword>
<dbReference type="SMART" id="SM00129">
    <property type="entry name" value="KISc"/>
    <property type="match status" value="1"/>
</dbReference>
<dbReference type="EMBL" id="CAMXCT010003971">
    <property type="protein sequence ID" value="CAI4007124.1"/>
    <property type="molecule type" value="Genomic_DNA"/>
</dbReference>
<dbReference type="GO" id="GO:0005874">
    <property type="term" value="C:microtubule"/>
    <property type="evidence" value="ECO:0007669"/>
    <property type="project" value="UniProtKB-KW"/>
</dbReference>
<evidence type="ECO:0000313" key="9">
    <source>
        <dbReference type="EMBL" id="CAL1160499.1"/>
    </source>
</evidence>
<dbReference type="GO" id="GO:0007019">
    <property type="term" value="P:microtubule depolymerization"/>
    <property type="evidence" value="ECO:0007669"/>
    <property type="project" value="TreeGrafter"/>
</dbReference>
<keyword evidence="3" id="KW-0493">Microtubule</keyword>
<protein>
    <submittedName>
        <fullName evidence="10">Diatom spindle kinesin-1</fullName>
    </submittedName>
</protein>
<evidence type="ECO:0000313" key="10">
    <source>
        <dbReference type="EMBL" id="CAL4794436.1"/>
    </source>
</evidence>
<dbReference type="Pfam" id="PF00225">
    <property type="entry name" value="Kinesin"/>
    <property type="match status" value="2"/>
</dbReference>
<evidence type="ECO:0000256" key="5">
    <source>
        <dbReference type="ARBA" id="ARBA00023212"/>
    </source>
</evidence>
<dbReference type="Proteomes" id="UP001152797">
    <property type="component" value="Unassembled WGS sequence"/>
</dbReference>
<keyword evidence="2" id="KW-0963">Cytoplasm</keyword>
<dbReference type="GO" id="GO:0003777">
    <property type="term" value="F:microtubule motor activity"/>
    <property type="evidence" value="ECO:0007669"/>
    <property type="project" value="InterPro"/>
</dbReference>
<organism evidence="8">
    <name type="scientific">Cladocopium goreaui</name>
    <dbReference type="NCBI Taxonomy" id="2562237"/>
    <lineage>
        <taxon>Eukaryota</taxon>
        <taxon>Sar</taxon>
        <taxon>Alveolata</taxon>
        <taxon>Dinophyceae</taxon>
        <taxon>Suessiales</taxon>
        <taxon>Symbiodiniaceae</taxon>
        <taxon>Cladocopium</taxon>
    </lineage>
</organism>
<dbReference type="SUPFAM" id="SSF52540">
    <property type="entry name" value="P-loop containing nucleoside triphosphate hydrolases"/>
    <property type="match status" value="2"/>
</dbReference>
<dbReference type="GO" id="GO:0005524">
    <property type="term" value="F:ATP binding"/>
    <property type="evidence" value="ECO:0007669"/>
    <property type="project" value="UniProtKB-UniRule"/>
</dbReference>
<proteinExistence type="inferred from homology"/>
<dbReference type="GO" id="GO:0007018">
    <property type="term" value="P:microtubule-based movement"/>
    <property type="evidence" value="ECO:0007669"/>
    <property type="project" value="InterPro"/>
</dbReference>
<comment type="subcellular location">
    <subcellularLocation>
        <location evidence="1">Cytoplasm</location>
        <location evidence="1">Cytoskeleton</location>
    </subcellularLocation>
</comment>
<dbReference type="PROSITE" id="PS50067">
    <property type="entry name" value="KINESIN_MOTOR_2"/>
    <property type="match status" value="1"/>
</dbReference>
<evidence type="ECO:0000256" key="1">
    <source>
        <dbReference type="ARBA" id="ARBA00004245"/>
    </source>
</evidence>
<dbReference type="GO" id="GO:0008017">
    <property type="term" value="F:microtubule binding"/>
    <property type="evidence" value="ECO:0007669"/>
    <property type="project" value="InterPro"/>
</dbReference>
<keyword evidence="4 6" id="KW-0505">Motor protein</keyword>
<name>A0A9P1GE73_9DINO</name>
<dbReference type="OrthoDB" id="3176171at2759"/>
<gene>
    <name evidence="8" type="ORF">C1SCF055_LOCUS32698</name>
</gene>
<feature type="binding site" evidence="6">
    <location>
        <begin position="176"/>
        <end position="183"/>
    </location>
    <ligand>
        <name>ATP</name>
        <dbReference type="ChEBI" id="CHEBI:30616"/>
    </ligand>
</feature>
<evidence type="ECO:0000256" key="3">
    <source>
        <dbReference type="ARBA" id="ARBA00022701"/>
    </source>
</evidence>
<dbReference type="EMBL" id="CAMXCT020003971">
    <property type="protein sequence ID" value="CAL1160499.1"/>
    <property type="molecule type" value="Genomic_DNA"/>
</dbReference>
<evidence type="ECO:0000256" key="2">
    <source>
        <dbReference type="ARBA" id="ARBA00022490"/>
    </source>
</evidence>
<keyword evidence="6" id="KW-0547">Nucleotide-binding</keyword>
<dbReference type="PANTHER" id="PTHR47971:SF8">
    <property type="entry name" value="KINESIN-LIKE PROTEIN"/>
    <property type="match status" value="1"/>
</dbReference>
<dbReference type="EMBL" id="CAMXCT030003971">
    <property type="protein sequence ID" value="CAL4794436.1"/>
    <property type="molecule type" value="Genomic_DNA"/>
</dbReference>
<evidence type="ECO:0000259" key="7">
    <source>
        <dbReference type="PROSITE" id="PS50067"/>
    </source>
</evidence>
<evidence type="ECO:0000313" key="8">
    <source>
        <dbReference type="EMBL" id="CAI4007124.1"/>
    </source>
</evidence>
<dbReference type="InterPro" id="IPR027417">
    <property type="entry name" value="P-loop_NTPase"/>
</dbReference>
<comment type="caution">
    <text evidence="8">The sequence shown here is derived from an EMBL/GenBank/DDBJ whole genome shotgun (WGS) entry which is preliminary data.</text>
</comment>
<keyword evidence="6" id="KW-0067">ATP-binding</keyword>
<dbReference type="InterPro" id="IPR027640">
    <property type="entry name" value="Kinesin-like_fam"/>
</dbReference>
<evidence type="ECO:0000313" key="11">
    <source>
        <dbReference type="Proteomes" id="UP001152797"/>
    </source>
</evidence>
<dbReference type="InterPro" id="IPR036961">
    <property type="entry name" value="Kinesin_motor_dom_sf"/>
</dbReference>
<comment type="similarity">
    <text evidence="6">Belongs to the TRAFAC class myosin-kinesin ATPase superfamily. Kinesin family.</text>
</comment>
<dbReference type="InterPro" id="IPR001752">
    <property type="entry name" value="Kinesin_motor_dom"/>
</dbReference>
<reference evidence="9" key="2">
    <citation type="submission" date="2024-04" db="EMBL/GenBank/DDBJ databases">
        <authorList>
            <person name="Chen Y."/>
            <person name="Shah S."/>
            <person name="Dougan E. K."/>
            <person name="Thang M."/>
            <person name="Chan C."/>
        </authorList>
    </citation>
    <scope>NUCLEOTIDE SEQUENCE [LARGE SCALE GENOMIC DNA]</scope>
</reference>
<reference evidence="8" key="1">
    <citation type="submission" date="2022-10" db="EMBL/GenBank/DDBJ databases">
        <authorList>
            <person name="Chen Y."/>
            <person name="Dougan E. K."/>
            <person name="Chan C."/>
            <person name="Rhodes N."/>
            <person name="Thang M."/>
        </authorList>
    </citation>
    <scope>NUCLEOTIDE SEQUENCE</scope>
</reference>
<keyword evidence="5" id="KW-0206">Cytoskeleton</keyword>
<feature type="non-terminal residue" evidence="8">
    <location>
        <position position="1089"/>
    </location>
</feature>
<feature type="domain" description="Kinesin motor" evidence="7">
    <location>
        <begin position="84"/>
        <end position="881"/>
    </location>
</feature>
<sequence length="1089" mass="120715">MASNHKLVCARAARQQFGGAFQQAVRDYRWAKLAAATLKGLDAYLPDGLSFLPLSYLYDDEVARFAWEGAVMKENQDASTRPSSFRVLARTRPLQLSEVDEKLYESLSSEGGNHSIIVHDGRVHRDGRTIYTNHSRFCLDGVFPQDASNLQVYQEAAQPLLRSALQGERSTLIFFGQTGTGKTYTARGVLEVMTEEIFQNTQEVTLCCYEMAGTRGGREAFFDLLADRAQVKCLTGEDGNVHVRGAKQVLQTLWCPETLSARSLAALFSGGSNLCLQALKFHLGDIICLRVNPASVLCSCPAAAMHAQCEHSTFLRSLALPNLPQPPVILTDLPMSVPSLQAPRQCVASPLFLLFVPLLSSFASSGQGAMPTYAHGFSSLHSARLAVAEKLSTTSSGKPRGNVLGMLYPSHARHWWPLIEDVFMSNHVKEIGENIFKSLERNGEFLSLSVDATLKVCMTIQGQASHRAPVKFVASDSPSLKLFREIKAVCRHLQCISLDPVHLAIVYEYAQWGKKSAGSRVLRPAALSREEEQALDANTPLLSRITFVETLAAICTCFPNEVSRRVTGTNKEVRKILWAAAAPDRMEWLFNNLRVRHAMTPAQRALLPSGTSSNEALHAEINAWSRTNHALHQSTLRLKLQIMQFGKLVAHHAATCFPTIKQCSESVLLARCLASEDWPDEKWKACCKGTEKAHLPLHKDRVQEAAQVRQWNAANVMKVLCRSAQDLEEAMAKAFEWRSSECTERNEASSRSHCILELHFPSGSLGSVPGLLRIVDLAGSERNFETQMHSRSMAERGGLINYSLLMLKECARVMHKQMKQLGEKTEDLHVPFRRSRLTHLLRSSFTDPSHQTTVVATLSPSPTDVEHSLNTLQHVGMMRSARAWEDNTVNATTVAEGETSGAAGGFDVVQGRGRALHSKLQDARKGQLNLHAFQMKTQVGGSIIKKYEGDSAKLETFIDARWHRELKVKVQEDLWVLRDADMEATQVLTSWRQEQWTASKAHDLHRWDAKMLQNFLKSLELPGEVRIPSTMTGAQLKRLGPRGLVALCSDAATADALQLALHGERQRDALAAAAHRSRNARMTALGNHK</sequence>
<accession>A0A9P1GE73</accession>
<evidence type="ECO:0000256" key="4">
    <source>
        <dbReference type="ARBA" id="ARBA00023175"/>
    </source>
</evidence>
<dbReference type="PRINTS" id="PR00380">
    <property type="entry name" value="KINESINHEAVY"/>
</dbReference>
<dbReference type="PANTHER" id="PTHR47971">
    <property type="entry name" value="KINESIN-RELATED PROTEIN 6"/>
    <property type="match status" value="1"/>
</dbReference>
<dbReference type="Gene3D" id="3.40.850.10">
    <property type="entry name" value="Kinesin motor domain"/>
    <property type="match status" value="2"/>
</dbReference>
<evidence type="ECO:0000256" key="6">
    <source>
        <dbReference type="PROSITE-ProRule" id="PRU00283"/>
    </source>
</evidence>